<dbReference type="STRING" id="1423811.FC72_GL000538"/>
<accession>A0A0R1IZT0</accession>
<organism evidence="1 2">
    <name type="scientific">Companilactobacillus tucceti DSM 20183</name>
    <dbReference type="NCBI Taxonomy" id="1423811"/>
    <lineage>
        <taxon>Bacteria</taxon>
        <taxon>Bacillati</taxon>
        <taxon>Bacillota</taxon>
        <taxon>Bacilli</taxon>
        <taxon>Lactobacillales</taxon>
        <taxon>Lactobacillaceae</taxon>
        <taxon>Companilactobacillus</taxon>
    </lineage>
</organism>
<gene>
    <name evidence="1" type="ORF">FC72_GL000538</name>
</gene>
<comment type="caution">
    <text evidence="1">The sequence shown here is derived from an EMBL/GenBank/DDBJ whole genome shotgun (WGS) entry which is preliminary data.</text>
</comment>
<proteinExistence type="predicted"/>
<dbReference type="Proteomes" id="UP000050929">
    <property type="component" value="Unassembled WGS sequence"/>
</dbReference>
<dbReference type="EMBL" id="AZDG01000013">
    <property type="protein sequence ID" value="KRK64367.1"/>
    <property type="molecule type" value="Genomic_DNA"/>
</dbReference>
<dbReference type="PATRIC" id="fig|1423811.3.peg.545"/>
<protein>
    <submittedName>
        <fullName evidence="1">Uncharacterized protein</fullName>
    </submittedName>
</protein>
<evidence type="ECO:0000313" key="1">
    <source>
        <dbReference type="EMBL" id="KRK64367.1"/>
    </source>
</evidence>
<dbReference type="AlphaFoldDB" id="A0A0R1IZT0"/>
<reference evidence="1 2" key="1">
    <citation type="journal article" date="2015" name="Genome Announc.">
        <title>Expanding the biotechnology potential of lactobacilli through comparative genomics of 213 strains and associated genera.</title>
        <authorList>
            <person name="Sun Z."/>
            <person name="Harris H.M."/>
            <person name="McCann A."/>
            <person name="Guo C."/>
            <person name="Argimon S."/>
            <person name="Zhang W."/>
            <person name="Yang X."/>
            <person name="Jeffery I.B."/>
            <person name="Cooney J.C."/>
            <person name="Kagawa T.F."/>
            <person name="Liu W."/>
            <person name="Song Y."/>
            <person name="Salvetti E."/>
            <person name="Wrobel A."/>
            <person name="Rasinkangas P."/>
            <person name="Parkhill J."/>
            <person name="Rea M.C."/>
            <person name="O'Sullivan O."/>
            <person name="Ritari J."/>
            <person name="Douillard F.P."/>
            <person name="Paul Ross R."/>
            <person name="Yang R."/>
            <person name="Briner A.E."/>
            <person name="Felis G.E."/>
            <person name="de Vos W.M."/>
            <person name="Barrangou R."/>
            <person name="Klaenhammer T.R."/>
            <person name="Caufield P.W."/>
            <person name="Cui Y."/>
            <person name="Zhang H."/>
            <person name="O'Toole P.W."/>
        </authorList>
    </citation>
    <scope>NUCLEOTIDE SEQUENCE [LARGE SCALE GENOMIC DNA]</scope>
    <source>
        <strain evidence="1 2">DSM 20183</strain>
    </source>
</reference>
<sequence>MQLSDFEGNRAYAKTHADDDSVEGLTEFINSLIKNTSNNVDLTDYFTKEEIKQLLSDSIKDSLKDYYTKEEVMALIDNGSSVDLTDYYDKEQVDELIAKIPKVDLSAYYTKTDVDKLIESISKVDFSDYPTKKDMTTAITQAISNVKPDLTSYYTKDETDKKISGMGIPDVSQFMKRDDVIDAINNAIDKKISDYSTTKEMNTAIENATTHTDVYTFNPKSPFSGHGSLIRQGKVVTFQFTGQTSDTDKGMDMGPLPAWARPFEKVSFPVQEMDNAYLHEMVGIGTIGTDGVVWAATNNTSGFINFTISYIGS</sequence>
<evidence type="ECO:0000313" key="2">
    <source>
        <dbReference type="Proteomes" id="UP000050929"/>
    </source>
</evidence>
<name>A0A0R1IZT0_9LACO</name>
<keyword evidence="2" id="KW-1185">Reference proteome</keyword>